<dbReference type="InterPro" id="IPR001633">
    <property type="entry name" value="EAL_dom"/>
</dbReference>
<dbReference type="InterPro" id="IPR029016">
    <property type="entry name" value="GAF-like_dom_sf"/>
</dbReference>
<dbReference type="Gene3D" id="3.20.20.450">
    <property type="entry name" value="EAL domain"/>
    <property type="match status" value="1"/>
</dbReference>
<dbReference type="EMBL" id="JAANNP010000012">
    <property type="protein sequence ID" value="NHC14876.1"/>
    <property type="molecule type" value="Genomic_DNA"/>
</dbReference>
<keyword evidence="3" id="KW-1185">Reference proteome</keyword>
<dbReference type="PANTHER" id="PTHR33121">
    <property type="entry name" value="CYCLIC DI-GMP PHOSPHODIESTERASE PDEF"/>
    <property type="match status" value="1"/>
</dbReference>
<dbReference type="SUPFAM" id="SSF55781">
    <property type="entry name" value="GAF domain-like"/>
    <property type="match status" value="1"/>
</dbReference>
<dbReference type="Pfam" id="PF01590">
    <property type="entry name" value="GAF"/>
    <property type="match status" value="1"/>
</dbReference>
<dbReference type="Gene3D" id="3.30.450.40">
    <property type="match status" value="1"/>
</dbReference>
<dbReference type="PROSITE" id="PS50883">
    <property type="entry name" value="EAL"/>
    <property type="match status" value="1"/>
</dbReference>
<organism evidence="2 3">
    <name type="scientific">Motilibacter deserti</name>
    <dbReference type="NCBI Taxonomy" id="2714956"/>
    <lineage>
        <taxon>Bacteria</taxon>
        <taxon>Bacillati</taxon>
        <taxon>Actinomycetota</taxon>
        <taxon>Actinomycetes</taxon>
        <taxon>Motilibacterales</taxon>
        <taxon>Motilibacteraceae</taxon>
        <taxon>Motilibacter</taxon>
    </lineage>
</organism>
<dbReference type="InterPro" id="IPR035919">
    <property type="entry name" value="EAL_sf"/>
</dbReference>
<proteinExistence type="predicted"/>
<dbReference type="PANTHER" id="PTHR33121:SF76">
    <property type="entry name" value="SIGNALING PROTEIN"/>
    <property type="match status" value="1"/>
</dbReference>
<dbReference type="CDD" id="cd01948">
    <property type="entry name" value="EAL"/>
    <property type="match status" value="1"/>
</dbReference>
<comment type="caution">
    <text evidence="2">The sequence shown here is derived from an EMBL/GenBank/DDBJ whole genome shotgun (WGS) entry which is preliminary data.</text>
</comment>
<reference evidence="2 3" key="1">
    <citation type="submission" date="2020-03" db="EMBL/GenBank/DDBJ databases">
        <title>Two novel Motilibacter sp.</title>
        <authorList>
            <person name="Liu S."/>
        </authorList>
    </citation>
    <scope>NUCLEOTIDE SEQUENCE [LARGE SCALE GENOMIC DNA]</scope>
    <source>
        <strain evidence="2 3">E257</strain>
    </source>
</reference>
<feature type="domain" description="EAL" evidence="1">
    <location>
        <begin position="137"/>
        <end position="379"/>
    </location>
</feature>
<dbReference type="Pfam" id="PF00563">
    <property type="entry name" value="EAL"/>
    <property type="match status" value="1"/>
</dbReference>
<dbReference type="InterPro" id="IPR050706">
    <property type="entry name" value="Cyclic-di-GMP_PDE-like"/>
</dbReference>
<accession>A0ABX0GVC4</accession>
<name>A0ABX0GVC4_9ACTN</name>
<evidence type="ECO:0000313" key="3">
    <source>
        <dbReference type="Proteomes" id="UP000800981"/>
    </source>
</evidence>
<sequence>MDVAWLSQFTRGEQVILAADGDIAGIGLEINCGTSYSDSYCARVLAGDLPSVIPQARHDPRTRDLPITDQLSIGAYVGVPVTRPDGSAKGMLCCVSRSAQPRLDDRDARFLQLLAGLLDESEDGALDAAAAAEEQARDRSRTRMLRALAARAVEPVFQPVVRLADMQVVGAEALSRFDLALGPNPAQVFSDAGQLGLGPDLELVALDRALEHLPELPEGMRLGVNASPEALLDPRVLARLLAEPGHRLVVEVTEHAPVVDYPALLRSLDELRAGGAYVAVDDAGAGFSSLRHILQLRPDSIKLDIDITRGIAADPVRQALARSLVGFAASLGAELLAEGVETVEDLHALEELGVDLVQGFLLGRPGPLAQAVSTKESRR</sequence>
<dbReference type="SMART" id="SM00052">
    <property type="entry name" value="EAL"/>
    <property type="match status" value="1"/>
</dbReference>
<protein>
    <submittedName>
        <fullName evidence="2">EAL domain-containing protein</fullName>
    </submittedName>
</protein>
<gene>
    <name evidence="2" type="ORF">G9H71_13895</name>
</gene>
<dbReference type="Proteomes" id="UP000800981">
    <property type="component" value="Unassembled WGS sequence"/>
</dbReference>
<evidence type="ECO:0000259" key="1">
    <source>
        <dbReference type="PROSITE" id="PS50883"/>
    </source>
</evidence>
<evidence type="ECO:0000313" key="2">
    <source>
        <dbReference type="EMBL" id="NHC14876.1"/>
    </source>
</evidence>
<dbReference type="SUPFAM" id="SSF141868">
    <property type="entry name" value="EAL domain-like"/>
    <property type="match status" value="1"/>
</dbReference>
<dbReference type="InterPro" id="IPR003018">
    <property type="entry name" value="GAF"/>
</dbReference>